<evidence type="ECO:0000313" key="8">
    <source>
        <dbReference type="Proteomes" id="UP000317839"/>
    </source>
</evidence>
<feature type="domain" description="Aminotransferase class V" evidence="6">
    <location>
        <begin position="20"/>
        <end position="382"/>
    </location>
</feature>
<comment type="cofactor">
    <cofactor evidence="1 5">
        <name>pyridoxal 5'-phosphate</name>
        <dbReference type="ChEBI" id="CHEBI:597326"/>
    </cofactor>
</comment>
<dbReference type="InterPro" id="IPR015421">
    <property type="entry name" value="PyrdxlP-dep_Trfase_major"/>
</dbReference>
<dbReference type="Gene3D" id="3.40.640.10">
    <property type="entry name" value="Type I PLP-dependent aspartate aminotransferase-like (Major domain)"/>
    <property type="match status" value="1"/>
</dbReference>
<evidence type="ECO:0000256" key="4">
    <source>
        <dbReference type="ARBA" id="ARBA00050776"/>
    </source>
</evidence>
<dbReference type="PROSITE" id="PS00595">
    <property type="entry name" value="AA_TRANSFER_CLASS_5"/>
    <property type="match status" value="1"/>
</dbReference>
<evidence type="ECO:0000256" key="2">
    <source>
        <dbReference type="ARBA" id="ARBA00010447"/>
    </source>
</evidence>
<dbReference type="Proteomes" id="UP000317839">
    <property type="component" value="Unassembled WGS sequence"/>
</dbReference>
<evidence type="ECO:0000256" key="5">
    <source>
        <dbReference type="RuleBase" id="RU004504"/>
    </source>
</evidence>
<dbReference type="PANTHER" id="PTHR43586:SF8">
    <property type="entry name" value="CYSTEINE DESULFURASE 1, CHLOROPLASTIC"/>
    <property type="match status" value="1"/>
</dbReference>
<dbReference type="InterPro" id="IPR020578">
    <property type="entry name" value="Aminotrans_V_PyrdxlP_BS"/>
</dbReference>
<dbReference type="Pfam" id="PF00266">
    <property type="entry name" value="Aminotran_5"/>
    <property type="match status" value="1"/>
</dbReference>
<keyword evidence="7" id="KW-0808">Transferase</keyword>
<dbReference type="InterPro" id="IPR015424">
    <property type="entry name" value="PyrdxlP-dep_Trfase"/>
</dbReference>
<gene>
    <name evidence="7" type="ORF">FLL45_10025</name>
</gene>
<dbReference type="EMBL" id="VIKR01000002">
    <property type="protein sequence ID" value="TQV75263.1"/>
    <property type="molecule type" value="Genomic_DNA"/>
</dbReference>
<evidence type="ECO:0000256" key="3">
    <source>
        <dbReference type="ARBA" id="ARBA00022898"/>
    </source>
</evidence>
<dbReference type="AlphaFoldDB" id="A0A545TDG3"/>
<reference evidence="7 8" key="1">
    <citation type="submission" date="2019-06" db="EMBL/GenBank/DDBJ databases">
        <title>Draft genome of Aliikangiella marina GYP-15.</title>
        <authorList>
            <person name="Wang G."/>
        </authorList>
    </citation>
    <scope>NUCLEOTIDE SEQUENCE [LARGE SCALE GENOMIC DNA]</scope>
    <source>
        <strain evidence="7 8">GYP-15</strain>
    </source>
</reference>
<accession>A0A545TDG3</accession>
<dbReference type="RefSeq" id="WP_142941879.1">
    <property type="nucleotide sequence ID" value="NZ_VIKR01000002.1"/>
</dbReference>
<organism evidence="7 8">
    <name type="scientific">Aliikangiella marina</name>
    <dbReference type="NCBI Taxonomy" id="1712262"/>
    <lineage>
        <taxon>Bacteria</taxon>
        <taxon>Pseudomonadati</taxon>
        <taxon>Pseudomonadota</taxon>
        <taxon>Gammaproteobacteria</taxon>
        <taxon>Oceanospirillales</taxon>
        <taxon>Pleioneaceae</taxon>
        <taxon>Aliikangiella</taxon>
    </lineage>
</organism>
<keyword evidence="3" id="KW-0663">Pyridoxal phosphate</keyword>
<comment type="catalytic activity">
    <reaction evidence="4">
        <text>(sulfur carrier)-H + L-cysteine = (sulfur carrier)-SH + L-alanine</text>
        <dbReference type="Rhea" id="RHEA:43892"/>
        <dbReference type="Rhea" id="RHEA-COMP:14737"/>
        <dbReference type="Rhea" id="RHEA-COMP:14739"/>
        <dbReference type="ChEBI" id="CHEBI:29917"/>
        <dbReference type="ChEBI" id="CHEBI:35235"/>
        <dbReference type="ChEBI" id="CHEBI:57972"/>
        <dbReference type="ChEBI" id="CHEBI:64428"/>
        <dbReference type="EC" id="2.8.1.7"/>
    </reaction>
</comment>
<dbReference type="GO" id="GO:0031071">
    <property type="term" value="F:cysteine desulfurase activity"/>
    <property type="evidence" value="ECO:0007669"/>
    <property type="project" value="UniProtKB-EC"/>
</dbReference>
<evidence type="ECO:0000256" key="1">
    <source>
        <dbReference type="ARBA" id="ARBA00001933"/>
    </source>
</evidence>
<dbReference type="PANTHER" id="PTHR43586">
    <property type="entry name" value="CYSTEINE DESULFURASE"/>
    <property type="match status" value="1"/>
</dbReference>
<dbReference type="InterPro" id="IPR000192">
    <property type="entry name" value="Aminotrans_V_dom"/>
</dbReference>
<evidence type="ECO:0000259" key="6">
    <source>
        <dbReference type="Pfam" id="PF00266"/>
    </source>
</evidence>
<comment type="similarity">
    <text evidence="2">Belongs to the class-V pyridoxal-phosphate-dependent aminotransferase family. Csd subfamily.</text>
</comment>
<keyword evidence="7" id="KW-0032">Aminotransferase</keyword>
<dbReference type="InterPro" id="IPR015422">
    <property type="entry name" value="PyrdxlP-dep_Trfase_small"/>
</dbReference>
<dbReference type="SUPFAM" id="SSF53383">
    <property type="entry name" value="PLP-dependent transferases"/>
    <property type="match status" value="1"/>
</dbReference>
<proteinExistence type="inferred from homology"/>
<dbReference type="Gene3D" id="3.90.1150.10">
    <property type="entry name" value="Aspartate Aminotransferase, domain 1"/>
    <property type="match status" value="1"/>
</dbReference>
<name>A0A545TDG3_9GAMM</name>
<evidence type="ECO:0000313" key="7">
    <source>
        <dbReference type="EMBL" id="TQV75263.1"/>
    </source>
</evidence>
<keyword evidence="8" id="KW-1185">Reference proteome</keyword>
<dbReference type="OrthoDB" id="9808002at2"/>
<dbReference type="GO" id="GO:0008483">
    <property type="term" value="F:transaminase activity"/>
    <property type="evidence" value="ECO:0007669"/>
    <property type="project" value="UniProtKB-KW"/>
</dbReference>
<protein>
    <submittedName>
        <fullName evidence="7">Aminotransferase class V-fold PLP-dependent enzyme</fullName>
    </submittedName>
</protein>
<comment type="caution">
    <text evidence="7">The sequence shown here is derived from an EMBL/GenBank/DDBJ whole genome shotgun (WGS) entry which is preliminary data.</text>
</comment>
<sequence>MSESPWRKDFPALSNKQLSYLDSASSCQTPQIVINAIHDYLTNGHGNPHRGMYSFSENAEKLVSQCRAAVANLVNASPEQVALTKSTTESLNLVAHGLKNNIKDDQTIVVTQTEHHANLLPWQRLSHLTGAKLIMIPIDERGEISQSWLNESTFKHCAVLACSHVSNLTGVTNPIERMIKLAKSQGAITVVDGAQSIAHQQIDFSAIDCDYFAFSGHKIYGPPGIGCLITKHPEYIEPLTLGGGIVNRVTNHEYYLTDRIERLEAGSINMLGVAGLVASLDYFAAIDREQLQNHEHGLLQQARKIIDAENFKEISHPHSGNILTIASDTFHSHDVASVCAENNVAVRAGHHCAQPFLNALGFKHCVRISFGIYNDESDIIRLQKALSQVAQFLA</sequence>